<dbReference type="Proteomes" id="UP000323257">
    <property type="component" value="Unassembled WGS sequence"/>
</dbReference>
<dbReference type="InterPro" id="IPR000160">
    <property type="entry name" value="GGDEF_dom"/>
</dbReference>
<dbReference type="InterPro" id="IPR043128">
    <property type="entry name" value="Rev_trsase/Diguanyl_cyclase"/>
</dbReference>
<feature type="domain" description="GGDEF" evidence="1">
    <location>
        <begin position="203"/>
        <end position="328"/>
    </location>
</feature>
<dbReference type="PROSITE" id="PS50887">
    <property type="entry name" value="GGDEF"/>
    <property type="match status" value="1"/>
</dbReference>
<organism evidence="2 3">
    <name type="scientific">Paenibacillus methanolicus</name>
    <dbReference type="NCBI Taxonomy" id="582686"/>
    <lineage>
        <taxon>Bacteria</taxon>
        <taxon>Bacillati</taxon>
        <taxon>Bacillota</taxon>
        <taxon>Bacilli</taxon>
        <taxon>Bacillales</taxon>
        <taxon>Paenibacillaceae</taxon>
        <taxon>Paenibacillus</taxon>
    </lineage>
</organism>
<dbReference type="RefSeq" id="WP_148931651.1">
    <property type="nucleotide sequence ID" value="NZ_VNHS01000009.1"/>
</dbReference>
<accession>A0A5S5C256</accession>
<dbReference type="EMBL" id="VNHS01000009">
    <property type="protein sequence ID" value="TYP72053.1"/>
    <property type="molecule type" value="Genomic_DNA"/>
</dbReference>
<dbReference type="AlphaFoldDB" id="A0A5S5C256"/>
<dbReference type="Gene3D" id="3.30.70.270">
    <property type="match status" value="1"/>
</dbReference>
<dbReference type="Pfam" id="PF24898">
    <property type="entry name" value="GGDEF_GdpP"/>
    <property type="match status" value="1"/>
</dbReference>
<dbReference type="InterPro" id="IPR036388">
    <property type="entry name" value="WH-like_DNA-bd_sf"/>
</dbReference>
<name>A0A5S5C256_9BACL</name>
<evidence type="ECO:0000313" key="2">
    <source>
        <dbReference type="EMBL" id="TYP72053.1"/>
    </source>
</evidence>
<sequence>MQINVGIIGTEAIVSLILRVIRTFPTFRPLARVVRNEEEAIEAARELEGEAEALVLSGALSHREVKLRAALRVPAFYVPLNGAGLYKTIFAAFRAGNLEKGVSVDSLTKAMVDRTLADLGLKQTKVVVYDGPAYDSTGKLAEFHRRLAETGACGTAFTGDPQAAERLRELAIPCEVIVPSDQDIIVTLERALLSTESRRSKESQIVVGIINVDDFGKMATKRSSEHEVQKLKLDIHRMALNYVELFDGYLTTLGGDEYLFFTTRGIFEKETGGYKTIPLSKDVYKSFGLSLSVGIGFGTTAGEAGTNARSALRKAKEAGGDACYIVREDGTLIGPLEMADPVQTILAPTDAALIRHAEEAGMTSAYLSKLLYHMAKHDKYEYKVQELADLLGITTRSAHRLLNQWIDGGLVDVVAYEKVPRGRPRQIYRFTFLMGRQA</sequence>
<gene>
    <name evidence="2" type="ORF">BCM02_109332</name>
</gene>
<keyword evidence="3" id="KW-1185">Reference proteome</keyword>
<evidence type="ECO:0000313" key="3">
    <source>
        <dbReference type="Proteomes" id="UP000323257"/>
    </source>
</evidence>
<proteinExistence type="predicted"/>
<reference evidence="2 3" key="1">
    <citation type="submission" date="2019-07" db="EMBL/GenBank/DDBJ databases">
        <title>Genomic Encyclopedia of Type Strains, Phase III (KMG-III): the genomes of soil and plant-associated and newly described type strains.</title>
        <authorList>
            <person name="Whitman W."/>
        </authorList>
    </citation>
    <scope>NUCLEOTIDE SEQUENCE [LARGE SCALE GENOMIC DNA]</scope>
    <source>
        <strain evidence="2 3">BL24</strain>
    </source>
</reference>
<comment type="caution">
    <text evidence="2">The sequence shown here is derived from an EMBL/GenBank/DDBJ whole genome shotgun (WGS) entry which is preliminary data.</text>
</comment>
<evidence type="ECO:0000259" key="1">
    <source>
        <dbReference type="PROSITE" id="PS50887"/>
    </source>
</evidence>
<dbReference type="Gene3D" id="1.10.10.10">
    <property type="entry name" value="Winged helix-like DNA-binding domain superfamily/Winged helix DNA-binding domain"/>
    <property type="match status" value="1"/>
</dbReference>
<dbReference type="OrthoDB" id="4986073at2"/>
<protein>
    <recommendedName>
        <fullName evidence="1">GGDEF domain-containing protein</fullName>
    </recommendedName>
</protein>